<gene>
    <name evidence="2" type="ORF">H0A61_01106</name>
</gene>
<organism evidence="2 3">
    <name type="scientific">Koleobacter methoxysyntrophicus</name>
    <dbReference type="NCBI Taxonomy" id="2751313"/>
    <lineage>
        <taxon>Bacteria</taxon>
        <taxon>Bacillati</taxon>
        <taxon>Bacillota</taxon>
        <taxon>Clostridia</taxon>
        <taxon>Koleobacterales</taxon>
        <taxon>Koleobacteraceae</taxon>
        <taxon>Koleobacter</taxon>
    </lineage>
</organism>
<dbReference type="InterPro" id="IPR010985">
    <property type="entry name" value="Ribbon_hlx_hlx"/>
</dbReference>
<reference evidence="2" key="1">
    <citation type="submission" date="2020-07" db="EMBL/GenBank/DDBJ databases">
        <title>Koleobacter methoxysyntrophicus gen. nov., sp. nov., a novel anaerobic bacterium isolated from deep subsurface oil field and proposal of Koleobacterales ord. nov. in the phylum Firmicutes.</title>
        <authorList>
            <person name="Sakamoto S."/>
            <person name="Tamaki H."/>
        </authorList>
    </citation>
    <scope>NUCLEOTIDE SEQUENCE</scope>
    <source>
        <strain evidence="2">NRmbB1</strain>
    </source>
</reference>
<sequence length="171" mass="19204">MSKNLKYGIKISLLSEEDGGGYLVEVPDLPGCITDGDTVEEAISKAKEAIETWIETAKKMGKPIPEPSSYINENDYSGKLTVRMPKILHKELAEVAEEQGVSLNQLIIYYLSKSVGKEMAVTASTETFMMREEKFIIHKTVADDNNLWQKINDRPELLAERLKNSRGLKNL</sequence>
<name>A0A8A0RJZ7_9FIRM</name>
<dbReference type="EMBL" id="CP059066">
    <property type="protein sequence ID" value="QSQ08761.1"/>
    <property type="molecule type" value="Genomic_DNA"/>
</dbReference>
<protein>
    <recommendedName>
        <fullName evidence="1">HicB-like antitoxin of toxin-antitoxin system domain-containing protein</fullName>
    </recommendedName>
</protein>
<evidence type="ECO:0000313" key="2">
    <source>
        <dbReference type="EMBL" id="QSQ08761.1"/>
    </source>
</evidence>
<dbReference type="SUPFAM" id="SSF143100">
    <property type="entry name" value="TTHA1013/TTHA0281-like"/>
    <property type="match status" value="1"/>
</dbReference>
<accession>A0A8A0RJZ7</accession>
<dbReference type="Pfam" id="PF15919">
    <property type="entry name" value="HicB_lk_antitox"/>
    <property type="match status" value="1"/>
</dbReference>
<evidence type="ECO:0000313" key="3">
    <source>
        <dbReference type="Proteomes" id="UP000662904"/>
    </source>
</evidence>
<dbReference type="Gene3D" id="3.30.160.250">
    <property type="match status" value="1"/>
</dbReference>
<dbReference type="InterPro" id="IPR013321">
    <property type="entry name" value="Arc_rbn_hlx_hlx"/>
</dbReference>
<dbReference type="Gene3D" id="1.10.1220.10">
    <property type="entry name" value="Met repressor-like"/>
    <property type="match status" value="1"/>
</dbReference>
<dbReference type="AlphaFoldDB" id="A0A8A0RJZ7"/>
<dbReference type="Proteomes" id="UP000662904">
    <property type="component" value="Chromosome"/>
</dbReference>
<dbReference type="GO" id="GO:0006355">
    <property type="term" value="P:regulation of DNA-templated transcription"/>
    <property type="evidence" value="ECO:0007669"/>
    <property type="project" value="InterPro"/>
</dbReference>
<dbReference type="SUPFAM" id="SSF47598">
    <property type="entry name" value="Ribbon-helix-helix"/>
    <property type="match status" value="1"/>
</dbReference>
<dbReference type="RefSeq" id="WP_206708964.1">
    <property type="nucleotide sequence ID" value="NZ_CP059066.1"/>
</dbReference>
<dbReference type="PANTHER" id="PTHR34504:SF2">
    <property type="entry name" value="UPF0150 PROTEIN SSL0259"/>
    <property type="match status" value="1"/>
</dbReference>
<keyword evidence="3" id="KW-1185">Reference proteome</keyword>
<proteinExistence type="predicted"/>
<dbReference type="KEGG" id="kme:H0A61_01106"/>
<dbReference type="InterPro" id="IPR031807">
    <property type="entry name" value="HicB-like"/>
</dbReference>
<dbReference type="InterPro" id="IPR035069">
    <property type="entry name" value="TTHA1013/TTHA0281-like"/>
</dbReference>
<dbReference type="PANTHER" id="PTHR34504">
    <property type="entry name" value="ANTITOXIN HICB"/>
    <property type="match status" value="1"/>
</dbReference>
<evidence type="ECO:0000259" key="1">
    <source>
        <dbReference type="Pfam" id="PF15919"/>
    </source>
</evidence>
<feature type="domain" description="HicB-like antitoxin of toxin-antitoxin system" evidence="1">
    <location>
        <begin position="15"/>
        <end position="115"/>
    </location>
</feature>
<dbReference type="InterPro" id="IPR051404">
    <property type="entry name" value="TA_system_antitoxin"/>
</dbReference>